<feature type="compositionally biased region" description="Low complexity" evidence="12">
    <location>
        <begin position="220"/>
        <end position="232"/>
    </location>
</feature>
<evidence type="ECO:0000256" key="11">
    <source>
        <dbReference type="PROSITE-ProRule" id="PRU10141"/>
    </source>
</evidence>
<dbReference type="EC" id="2.7.11.1" evidence="1"/>
<proteinExistence type="inferred from homology"/>
<dbReference type="Gene3D" id="1.10.510.10">
    <property type="entry name" value="Transferase(Phosphotransferase) domain 1"/>
    <property type="match status" value="1"/>
</dbReference>
<evidence type="ECO:0000256" key="8">
    <source>
        <dbReference type="ARBA" id="ARBA00047899"/>
    </source>
</evidence>
<evidence type="ECO:0000256" key="3">
    <source>
        <dbReference type="ARBA" id="ARBA00022679"/>
    </source>
</evidence>
<protein>
    <recommendedName>
        <fullName evidence="1">non-specific serine/threonine protein kinase</fullName>
        <ecNumber evidence="1">2.7.11.1</ecNumber>
    </recommendedName>
    <alternativeName>
        <fullName evidence="10">Halotolerance protein 4</fullName>
    </alternativeName>
</protein>
<evidence type="ECO:0000256" key="2">
    <source>
        <dbReference type="ARBA" id="ARBA00022527"/>
    </source>
</evidence>
<dbReference type="InterPro" id="IPR011009">
    <property type="entry name" value="Kinase-like_dom_sf"/>
</dbReference>
<comment type="catalytic activity">
    <reaction evidence="8">
        <text>L-threonyl-[protein] + ATP = O-phospho-L-threonyl-[protein] + ADP + H(+)</text>
        <dbReference type="Rhea" id="RHEA:46608"/>
        <dbReference type="Rhea" id="RHEA-COMP:11060"/>
        <dbReference type="Rhea" id="RHEA-COMP:11605"/>
        <dbReference type="ChEBI" id="CHEBI:15378"/>
        <dbReference type="ChEBI" id="CHEBI:30013"/>
        <dbReference type="ChEBI" id="CHEBI:30616"/>
        <dbReference type="ChEBI" id="CHEBI:61977"/>
        <dbReference type="ChEBI" id="CHEBI:456216"/>
        <dbReference type="EC" id="2.7.11.1"/>
    </reaction>
</comment>
<dbReference type="PROSITE" id="PS00107">
    <property type="entry name" value="PROTEIN_KINASE_ATP"/>
    <property type="match status" value="1"/>
</dbReference>
<dbReference type="InterPro" id="IPR000719">
    <property type="entry name" value="Prot_kinase_dom"/>
</dbReference>
<dbReference type="SUPFAM" id="SSF56112">
    <property type="entry name" value="Protein kinase-like (PK-like)"/>
    <property type="match status" value="1"/>
</dbReference>
<dbReference type="GO" id="GO:0004674">
    <property type="term" value="F:protein serine/threonine kinase activity"/>
    <property type="evidence" value="ECO:0007669"/>
    <property type="project" value="UniProtKB-KW"/>
</dbReference>
<feature type="compositionally biased region" description="Low complexity" evidence="12">
    <location>
        <begin position="34"/>
        <end position="44"/>
    </location>
</feature>
<dbReference type="AlphaFoldDB" id="A0A642VBT1"/>
<dbReference type="PANTHER" id="PTHR24343:SF43">
    <property type="entry name" value="SERINE_THREONINE-PROTEIN KINASE HAL5-RELATED"/>
    <property type="match status" value="1"/>
</dbReference>
<organism evidence="14 15">
    <name type="scientific">Trichomonascus ciferrii</name>
    <dbReference type="NCBI Taxonomy" id="44093"/>
    <lineage>
        <taxon>Eukaryota</taxon>
        <taxon>Fungi</taxon>
        <taxon>Dikarya</taxon>
        <taxon>Ascomycota</taxon>
        <taxon>Saccharomycotina</taxon>
        <taxon>Dipodascomycetes</taxon>
        <taxon>Dipodascales</taxon>
        <taxon>Trichomonascaceae</taxon>
        <taxon>Trichomonascus</taxon>
        <taxon>Trichomonascus ciferrii complex</taxon>
    </lineage>
</organism>
<keyword evidence="15" id="KW-1185">Reference proteome</keyword>
<dbReference type="Pfam" id="PF00069">
    <property type="entry name" value="Pkinase"/>
    <property type="match status" value="1"/>
</dbReference>
<reference evidence="14" key="1">
    <citation type="journal article" date="2019" name="G3 (Bethesda)">
        <title>Genome Assemblies of Two Rare Opportunistic Yeast Pathogens: Diutina rugosa (syn. Candida rugosa) and Trichomonascus ciferrii (syn. Candida ciferrii).</title>
        <authorList>
            <person name="Mixao V."/>
            <person name="Saus E."/>
            <person name="Hansen A.P."/>
            <person name="Lass-Florl C."/>
            <person name="Gabaldon T."/>
        </authorList>
    </citation>
    <scope>NUCLEOTIDE SEQUENCE</scope>
    <source>
        <strain evidence="14">CBS 4856</strain>
    </source>
</reference>
<evidence type="ECO:0000256" key="4">
    <source>
        <dbReference type="ARBA" id="ARBA00022741"/>
    </source>
</evidence>
<dbReference type="Proteomes" id="UP000761534">
    <property type="component" value="Unassembled WGS sequence"/>
</dbReference>
<dbReference type="GO" id="GO:0030003">
    <property type="term" value="P:intracellular monoatomic cation homeostasis"/>
    <property type="evidence" value="ECO:0007669"/>
    <property type="project" value="TreeGrafter"/>
</dbReference>
<dbReference type="PANTHER" id="PTHR24343">
    <property type="entry name" value="SERINE/THREONINE KINASE"/>
    <property type="match status" value="1"/>
</dbReference>
<keyword evidence="6 11" id="KW-0067">ATP-binding</keyword>
<evidence type="ECO:0000313" key="15">
    <source>
        <dbReference type="Proteomes" id="UP000761534"/>
    </source>
</evidence>
<gene>
    <name evidence="14" type="ORF">TRICI_000695</name>
</gene>
<dbReference type="OrthoDB" id="6513151at2759"/>
<feature type="region of interest" description="Disordered" evidence="12">
    <location>
        <begin position="1"/>
        <end position="111"/>
    </location>
</feature>
<dbReference type="CDD" id="cd13994">
    <property type="entry name" value="STKc_HAL4_like"/>
    <property type="match status" value="1"/>
</dbReference>
<evidence type="ECO:0000256" key="1">
    <source>
        <dbReference type="ARBA" id="ARBA00012513"/>
    </source>
</evidence>
<comment type="similarity">
    <text evidence="7">Belongs to the protein kinase superfamily. CAMK Ser/Thr protein kinase family. NPR/HAL subfamily. HAL5 sub-subfamily.</text>
</comment>
<keyword evidence="4 11" id="KW-0547">Nucleotide-binding</keyword>
<sequence length="526" mass="57575">MSPLASAVDGQQQQQNGRKPAAGGTMNKLKTMFGQKKAAAVEQAGVGGGNNPGSNPSSHASSRANSPSHTPVSSPDLQPTVAGLPRQPSSSQILTTKKTPSPAPSVNSSVQPMPYKRLVVAEDGVSHVHHLKNARRQEKLGGMLREFMLGGGKKVRDDAVSAMPEFLDVQESKQDQLSLMSGLVSQIQNGERDVGHVVHGREPVSGHVVKEGASGHVVNSPTSSGASTPTSSSASLVQKYGKCQEVIGKGAYGIVRVAHKYDHATRREVLFAVKEFKKRPSEDEQNFSKRLASEFCISSSLHHPNIIHTLDLMKDARGTCCEVMEYCAGGDLYSLILASEGGLEPLEADCFFKQLMRGVVYMHSMGVAHCDLKPENLLLTNSGVVKISDFGNGECFRMAWEKEIHLSSGVCGSRPYIAPEEFRDDEYDPRPVDIWATGVIYMAMRTGSYLWQVAVQDEDEFYRRYLTGRKQSNGYEPIERLKRSKCRNVIYSILDPIPSRRITGKQVLNSEWGRSIHLCEAAERGY</sequence>
<feature type="domain" description="Protein kinase" evidence="13">
    <location>
        <begin position="241"/>
        <end position="513"/>
    </location>
</feature>
<dbReference type="GO" id="GO:0005829">
    <property type="term" value="C:cytosol"/>
    <property type="evidence" value="ECO:0007669"/>
    <property type="project" value="TreeGrafter"/>
</dbReference>
<accession>A0A642VBT1</accession>
<keyword evidence="2" id="KW-0723">Serine/threonine-protein kinase</keyword>
<dbReference type="PROSITE" id="PS00108">
    <property type="entry name" value="PROTEIN_KINASE_ST"/>
    <property type="match status" value="1"/>
</dbReference>
<feature type="compositionally biased region" description="Polar residues" evidence="12">
    <location>
        <begin position="87"/>
        <end position="111"/>
    </location>
</feature>
<dbReference type="EMBL" id="SWFS01000060">
    <property type="protein sequence ID" value="KAA8917157.1"/>
    <property type="molecule type" value="Genomic_DNA"/>
</dbReference>
<dbReference type="FunFam" id="1.10.510.10:FF:000183">
    <property type="entry name" value="Serine/threonine-protein kinase hal4"/>
    <property type="match status" value="1"/>
</dbReference>
<dbReference type="SMART" id="SM00220">
    <property type="entry name" value="S_TKc"/>
    <property type="match status" value="1"/>
</dbReference>
<feature type="compositionally biased region" description="Low complexity" evidence="12">
    <location>
        <begin position="52"/>
        <end position="68"/>
    </location>
</feature>
<comment type="catalytic activity">
    <reaction evidence="9">
        <text>L-seryl-[protein] + ATP = O-phospho-L-seryl-[protein] + ADP + H(+)</text>
        <dbReference type="Rhea" id="RHEA:17989"/>
        <dbReference type="Rhea" id="RHEA-COMP:9863"/>
        <dbReference type="Rhea" id="RHEA-COMP:11604"/>
        <dbReference type="ChEBI" id="CHEBI:15378"/>
        <dbReference type="ChEBI" id="CHEBI:29999"/>
        <dbReference type="ChEBI" id="CHEBI:30616"/>
        <dbReference type="ChEBI" id="CHEBI:83421"/>
        <dbReference type="ChEBI" id="CHEBI:456216"/>
        <dbReference type="EC" id="2.7.11.1"/>
    </reaction>
</comment>
<evidence type="ECO:0000256" key="9">
    <source>
        <dbReference type="ARBA" id="ARBA00048679"/>
    </source>
</evidence>
<evidence type="ECO:0000256" key="5">
    <source>
        <dbReference type="ARBA" id="ARBA00022777"/>
    </source>
</evidence>
<dbReference type="InterPro" id="IPR008271">
    <property type="entry name" value="Ser/Thr_kinase_AS"/>
</dbReference>
<dbReference type="VEuPathDB" id="FungiDB:TRICI_000695"/>
<evidence type="ECO:0000256" key="6">
    <source>
        <dbReference type="ARBA" id="ARBA00022840"/>
    </source>
</evidence>
<dbReference type="PROSITE" id="PS50011">
    <property type="entry name" value="PROTEIN_KINASE_DOM"/>
    <property type="match status" value="1"/>
</dbReference>
<keyword evidence="3" id="KW-0808">Transferase</keyword>
<evidence type="ECO:0000256" key="7">
    <source>
        <dbReference type="ARBA" id="ARBA00038505"/>
    </source>
</evidence>
<evidence type="ECO:0000256" key="12">
    <source>
        <dbReference type="SAM" id="MobiDB-lite"/>
    </source>
</evidence>
<evidence type="ECO:0000256" key="10">
    <source>
        <dbReference type="ARBA" id="ARBA00078109"/>
    </source>
</evidence>
<feature type="region of interest" description="Disordered" evidence="12">
    <location>
        <begin position="210"/>
        <end position="232"/>
    </location>
</feature>
<keyword evidence="5" id="KW-0418">Kinase</keyword>
<dbReference type="InterPro" id="IPR017441">
    <property type="entry name" value="Protein_kinase_ATP_BS"/>
</dbReference>
<evidence type="ECO:0000313" key="14">
    <source>
        <dbReference type="EMBL" id="KAA8917157.1"/>
    </source>
</evidence>
<name>A0A642VBT1_9ASCO</name>
<dbReference type="GO" id="GO:0005524">
    <property type="term" value="F:ATP binding"/>
    <property type="evidence" value="ECO:0007669"/>
    <property type="project" value="UniProtKB-UniRule"/>
</dbReference>
<comment type="caution">
    <text evidence="14">The sequence shown here is derived from an EMBL/GenBank/DDBJ whole genome shotgun (WGS) entry which is preliminary data.</text>
</comment>
<feature type="binding site" evidence="11">
    <location>
        <position position="274"/>
    </location>
    <ligand>
        <name>ATP</name>
        <dbReference type="ChEBI" id="CHEBI:30616"/>
    </ligand>
</feature>
<evidence type="ECO:0000259" key="13">
    <source>
        <dbReference type="PROSITE" id="PS50011"/>
    </source>
</evidence>